<keyword evidence="5" id="KW-1185">Reference proteome</keyword>
<evidence type="ECO:0000313" key="4">
    <source>
        <dbReference type="Proteomes" id="UP000237923"/>
    </source>
</evidence>
<evidence type="ECO:0000313" key="3">
    <source>
        <dbReference type="EMBL" id="SPE06139.1"/>
    </source>
</evidence>
<gene>
    <name evidence="2" type="ORF">LES8486_01661</name>
    <name evidence="3" type="ORF">LES9216_00026</name>
</gene>
<dbReference type="RefSeq" id="WP_133161713.1">
    <property type="nucleotide sequence ID" value="NZ_OKQR01000004.1"/>
</dbReference>
<reference evidence="3 4" key="2">
    <citation type="submission" date="2018-02" db="EMBL/GenBank/DDBJ databases">
        <authorList>
            <person name="Cohen D.B."/>
            <person name="Kent A.D."/>
        </authorList>
    </citation>
    <scope>NUCLEOTIDE SEQUENCE [LARGE SCALE GENOMIC DNA]</scope>
    <source>
        <strain evidence="3 4">CECT 9216</strain>
    </source>
</reference>
<evidence type="ECO:0000313" key="5">
    <source>
        <dbReference type="Proteomes" id="UP000239237"/>
    </source>
</evidence>
<protein>
    <submittedName>
        <fullName evidence="3">Uncharacterized protein</fullName>
    </submittedName>
</protein>
<proteinExistence type="predicted"/>
<sequence>MVQDTLDHYQPDVESSAWRKKQSRIEYLCKERDAALDEIQGCQDYVEELEQELAQLESGD</sequence>
<name>A0A2N9K6M6_9LACO</name>
<accession>A0A2N9K6M6</accession>
<dbReference type="Proteomes" id="UP000237923">
    <property type="component" value="Unassembled WGS sequence"/>
</dbReference>
<dbReference type="AlphaFoldDB" id="A0A2N9K6M6"/>
<feature type="coiled-coil region" evidence="1">
    <location>
        <begin position="32"/>
        <end position="59"/>
    </location>
</feature>
<dbReference type="EMBL" id="OKQR01000004">
    <property type="protein sequence ID" value="SPD94477.1"/>
    <property type="molecule type" value="Genomic_DNA"/>
</dbReference>
<dbReference type="EMBL" id="OKQU01000001">
    <property type="protein sequence ID" value="SPE06139.1"/>
    <property type="molecule type" value="Genomic_DNA"/>
</dbReference>
<evidence type="ECO:0000313" key="2">
    <source>
        <dbReference type="EMBL" id="SPD94477.1"/>
    </source>
</evidence>
<keyword evidence="1" id="KW-0175">Coiled coil</keyword>
<organism evidence="3 4">
    <name type="scientific">Leuconostoc suionicum</name>
    <dbReference type="NCBI Taxonomy" id="1511761"/>
    <lineage>
        <taxon>Bacteria</taxon>
        <taxon>Bacillati</taxon>
        <taxon>Bacillota</taxon>
        <taxon>Bacilli</taxon>
        <taxon>Lactobacillales</taxon>
        <taxon>Lactobacillaceae</taxon>
        <taxon>Leuconostoc</taxon>
    </lineage>
</organism>
<evidence type="ECO:0000256" key="1">
    <source>
        <dbReference type="SAM" id="Coils"/>
    </source>
</evidence>
<reference evidence="2 5" key="1">
    <citation type="submission" date="2018-02" db="EMBL/GenBank/DDBJ databases">
        <authorList>
            <person name="Rodrigo-Torres L."/>
            <person name="Arahal R. D."/>
            <person name="Lucena T."/>
        </authorList>
    </citation>
    <scope>NUCLEOTIDE SEQUENCE [LARGE SCALE GENOMIC DNA]</scope>
    <source>
        <strain evidence="2 5">CECT 8486</strain>
    </source>
</reference>
<dbReference type="Proteomes" id="UP000239237">
    <property type="component" value="Unassembled WGS sequence"/>
</dbReference>